<reference evidence="10" key="1">
    <citation type="submission" date="2021-01" db="EMBL/GenBank/DDBJ databases">
        <title>YIM 132084 draft genome.</title>
        <authorList>
            <person name="An D."/>
        </authorList>
    </citation>
    <scope>NUCLEOTIDE SEQUENCE</scope>
    <source>
        <strain evidence="10">YIM 132084</strain>
    </source>
</reference>
<dbReference type="InterPro" id="IPR005888">
    <property type="entry name" value="dTDP_Gluc_deHydtase"/>
</dbReference>
<evidence type="ECO:0000313" key="11">
    <source>
        <dbReference type="Proteomes" id="UP000663792"/>
    </source>
</evidence>
<feature type="domain" description="NAD(P)-binding" evidence="9">
    <location>
        <begin position="4"/>
        <end position="311"/>
    </location>
</feature>
<dbReference type="Pfam" id="PF16363">
    <property type="entry name" value="GDP_Man_Dehyd"/>
    <property type="match status" value="1"/>
</dbReference>
<accession>A0A939BZG9</accession>
<keyword evidence="6" id="KW-0520">NAD</keyword>
<dbReference type="PANTHER" id="PTHR43000">
    <property type="entry name" value="DTDP-D-GLUCOSE 4,6-DEHYDRATASE-RELATED"/>
    <property type="match status" value="1"/>
</dbReference>
<evidence type="ECO:0000256" key="7">
    <source>
        <dbReference type="ARBA" id="ARBA00023239"/>
    </source>
</evidence>
<evidence type="ECO:0000256" key="5">
    <source>
        <dbReference type="ARBA" id="ARBA00016977"/>
    </source>
</evidence>
<keyword evidence="7 8" id="KW-0456">Lyase</keyword>
<dbReference type="GO" id="GO:0008460">
    <property type="term" value="F:dTDP-glucose 4,6-dehydratase activity"/>
    <property type="evidence" value="ECO:0007669"/>
    <property type="project" value="UniProtKB-EC"/>
</dbReference>
<dbReference type="AlphaFoldDB" id="A0A939BZG9"/>
<evidence type="ECO:0000259" key="9">
    <source>
        <dbReference type="Pfam" id="PF16363"/>
    </source>
</evidence>
<dbReference type="SUPFAM" id="SSF51735">
    <property type="entry name" value="NAD(P)-binding Rossmann-fold domains"/>
    <property type="match status" value="1"/>
</dbReference>
<comment type="catalytic activity">
    <reaction evidence="1 8">
        <text>dTDP-alpha-D-glucose = dTDP-4-dehydro-6-deoxy-alpha-D-glucose + H2O</text>
        <dbReference type="Rhea" id="RHEA:17221"/>
        <dbReference type="ChEBI" id="CHEBI:15377"/>
        <dbReference type="ChEBI" id="CHEBI:57477"/>
        <dbReference type="ChEBI" id="CHEBI:57649"/>
        <dbReference type="EC" id="4.2.1.46"/>
    </reaction>
</comment>
<dbReference type="GO" id="GO:0009225">
    <property type="term" value="P:nucleotide-sugar metabolic process"/>
    <property type="evidence" value="ECO:0007669"/>
    <property type="project" value="InterPro"/>
</dbReference>
<dbReference type="EMBL" id="JAERWK010000012">
    <property type="protein sequence ID" value="MBM9467696.1"/>
    <property type="molecule type" value="Genomic_DNA"/>
</dbReference>
<evidence type="ECO:0000256" key="2">
    <source>
        <dbReference type="ARBA" id="ARBA00001911"/>
    </source>
</evidence>
<evidence type="ECO:0000256" key="8">
    <source>
        <dbReference type="RuleBase" id="RU004473"/>
    </source>
</evidence>
<comment type="similarity">
    <text evidence="3 8">Belongs to the NAD(P)-dependent epimerase/dehydratase family. dTDP-glucose dehydratase subfamily.</text>
</comment>
<comment type="cofactor">
    <cofactor evidence="2 8">
        <name>NAD(+)</name>
        <dbReference type="ChEBI" id="CHEBI:57540"/>
    </cofactor>
</comment>
<proteinExistence type="inferred from homology"/>
<evidence type="ECO:0000256" key="4">
    <source>
        <dbReference type="ARBA" id="ARBA00011990"/>
    </source>
</evidence>
<dbReference type="Gene3D" id="3.90.25.10">
    <property type="entry name" value="UDP-galactose 4-epimerase, domain 1"/>
    <property type="match status" value="1"/>
</dbReference>
<evidence type="ECO:0000256" key="3">
    <source>
        <dbReference type="ARBA" id="ARBA00008178"/>
    </source>
</evidence>
<evidence type="ECO:0000256" key="6">
    <source>
        <dbReference type="ARBA" id="ARBA00023027"/>
    </source>
</evidence>
<protein>
    <recommendedName>
        <fullName evidence="5 8">dTDP-glucose 4,6-dehydratase</fullName>
        <ecNumber evidence="4 8">4.2.1.46</ecNumber>
    </recommendedName>
</protein>
<comment type="caution">
    <text evidence="10">The sequence shown here is derived from an EMBL/GenBank/DDBJ whole genome shotgun (WGS) entry which is preliminary data.</text>
</comment>
<dbReference type="Gene3D" id="3.40.50.720">
    <property type="entry name" value="NAD(P)-binding Rossmann-like Domain"/>
    <property type="match status" value="1"/>
</dbReference>
<organism evidence="10 11">
    <name type="scientific">Nakamurella leprariae</name>
    <dbReference type="NCBI Taxonomy" id="2803911"/>
    <lineage>
        <taxon>Bacteria</taxon>
        <taxon>Bacillati</taxon>
        <taxon>Actinomycetota</taxon>
        <taxon>Actinomycetes</taxon>
        <taxon>Nakamurellales</taxon>
        <taxon>Nakamurellaceae</taxon>
        <taxon>Nakamurella</taxon>
    </lineage>
</organism>
<gene>
    <name evidence="10" type="primary">rfbB</name>
    <name evidence="10" type="ORF">JL106_10435</name>
</gene>
<dbReference type="EC" id="4.2.1.46" evidence="4 8"/>
<keyword evidence="11" id="KW-1185">Reference proteome</keyword>
<sequence length="333" mass="36439">MRILVTGGAGFIGSAFTRNVLADRYPGLEGATVTVLDKLTYAGNLANLEPVEDSGDDRYAFVQGDICDPQLAAELVGAHDMVVHFAAESHVDRSIMGGADFVLTNVLGTQTLLQAAMDTKLSKFVHVSTDEVYGSIDEGSWDEQRPLEPNSPYSASKAGSDLIARAYAKTHGLPVVITRCSNNYGPYQFPEKVIPLFVTNLMDGLTVPLYGEGRQIRDWLHVDDHCRGISLVATEGRPGEIYNIGGGTELTNAELTAKLLEATGRDESYIERIVDPRGAAHDARYSVDISKISTELGYTPQVSFEQGLADTVAWYRDHRDWWEPLKARSAIDR</sequence>
<dbReference type="Proteomes" id="UP000663792">
    <property type="component" value="Unassembled WGS sequence"/>
</dbReference>
<dbReference type="InterPro" id="IPR016040">
    <property type="entry name" value="NAD(P)-bd_dom"/>
</dbReference>
<evidence type="ECO:0000256" key="1">
    <source>
        <dbReference type="ARBA" id="ARBA00001539"/>
    </source>
</evidence>
<dbReference type="RefSeq" id="WP_205260642.1">
    <property type="nucleotide sequence ID" value="NZ_JAERWK010000012.1"/>
</dbReference>
<dbReference type="NCBIfam" id="TIGR01181">
    <property type="entry name" value="dTDP_gluc_dehyt"/>
    <property type="match status" value="1"/>
</dbReference>
<dbReference type="InterPro" id="IPR036291">
    <property type="entry name" value="NAD(P)-bd_dom_sf"/>
</dbReference>
<dbReference type="CDD" id="cd05246">
    <property type="entry name" value="dTDP_GD_SDR_e"/>
    <property type="match status" value="1"/>
</dbReference>
<name>A0A939BZG9_9ACTN</name>
<evidence type="ECO:0000313" key="10">
    <source>
        <dbReference type="EMBL" id="MBM9467696.1"/>
    </source>
</evidence>